<protein>
    <submittedName>
        <fullName evidence="2">Uncharacterized protein</fullName>
    </submittedName>
</protein>
<sequence length="241" mass="27629">MKLIIIQDCRETFIVCAELSDKLFKTESSQYSICKVPRMGKSARRVCLEVLIKELYRTPNWVSFAITISKGFEYVPYKLNQWPTGTSVQPFRGSKQWSYQNKQQRANGTIPYMRDYRKRHDTNLSYRRPSTRDFSWSDGSYNPRHSPRHTNFGKARSYHGTYSNQHYTSNGRLGADDRKYPVLVRSDYGRDVADEVLGAAHSRGLGGITRVMIPTTSNKVRVVCYQLAGKGGRSSPGNYTN</sequence>
<dbReference type="AlphaFoldDB" id="A0AAN8ZXC6"/>
<name>A0AAN8ZXC6_HALRR</name>
<evidence type="ECO:0000313" key="2">
    <source>
        <dbReference type="EMBL" id="KAK7051689.1"/>
    </source>
</evidence>
<comment type="caution">
    <text evidence="2">The sequence shown here is derived from an EMBL/GenBank/DDBJ whole genome shotgun (WGS) entry which is preliminary data.</text>
</comment>
<evidence type="ECO:0000256" key="1">
    <source>
        <dbReference type="SAM" id="MobiDB-lite"/>
    </source>
</evidence>
<dbReference type="Proteomes" id="UP001381693">
    <property type="component" value="Unassembled WGS sequence"/>
</dbReference>
<reference evidence="2 3" key="1">
    <citation type="submission" date="2023-11" db="EMBL/GenBank/DDBJ databases">
        <title>Halocaridina rubra genome assembly.</title>
        <authorList>
            <person name="Smith C."/>
        </authorList>
    </citation>
    <scope>NUCLEOTIDE SEQUENCE [LARGE SCALE GENOMIC DNA]</scope>
    <source>
        <strain evidence="2">EP-1</strain>
        <tissue evidence="2">Whole</tissue>
    </source>
</reference>
<organism evidence="2 3">
    <name type="scientific">Halocaridina rubra</name>
    <name type="common">Hawaiian red shrimp</name>
    <dbReference type="NCBI Taxonomy" id="373956"/>
    <lineage>
        <taxon>Eukaryota</taxon>
        <taxon>Metazoa</taxon>
        <taxon>Ecdysozoa</taxon>
        <taxon>Arthropoda</taxon>
        <taxon>Crustacea</taxon>
        <taxon>Multicrustacea</taxon>
        <taxon>Malacostraca</taxon>
        <taxon>Eumalacostraca</taxon>
        <taxon>Eucarida</taxon>
        <taxon>Decapoda</taxon>
        <taxon>Pleocyemata</taxon>
        <taxon>Caridea</taxon>
        <taxon>Atyoidea</taxon>
        <taxon>Atyidae</taxon>
        <taxon>Halocaridina</taxon>
    </lineage>
</organism>
<gene>
    <name evidence="2" type="ORF">SK128_023319</name>
</gene>
<dbReference type="EMBL" id="JAXCGZ010021396">
    <property type="protein sequence ID" value="KAK7051689.1"/>
    <property type="molecule type" value="Genomic_DNA"/>
</dbReference>
<keyword evidence="3" id="KW-1185">Reference proteome</keyword>
<feature type="compositionally biased region" description="Polar residues" evidence="1">
    <location>
        <begin position="160"/>
        <end position="171"/>
    </location>
</feature>
<evidence type="ECO:0000313" key="3">
    <source>
        <dbReference type="Proteomes" id="UP001381693"/>
    </source>
</evidence>
<accession>A0AAN8ZXC6</accession>
<feature type="region of interest" description="Disordered" evidence="1">
    <location>
        <begin position="135"/>
        <end position="175"/>
    </location>
</feature>
<proteinExistence type="predicted"/>